<name>A0ABX9M0P2_9LEPT</name>
<keyword evidence="2" id="KW-1185">Reference proteome</keyword>
<accession>A0ABX9M0P2</accession>
<evidence type="ECO:0000313" key="2">
    <source>
        <dbReference type="Proteomes" id="UP000285569"/>
    </source>
</evidence>
<evidence type="ECO:0000313" key="1">
    <source>
        <dbReference type="EMBL" id="RHX78193.1"/>
    </source>
</evidence>
<comment type="caution">
    <text evidence="1">The sequence shown here is derived from an EMBL/GenBank/DDBJ whole genome shotgun (WGS) entry which is preliminary data.</text>
</comment>
<gene>
    <name evidence="1" type="ORF">DLM77_17295</name>
</gene>
<dbReference type="Proteomes" id="UP000285569">
    <property type="component" value="Unassembled WGS sequence"/>
</dbReference>
<reference evidence="1 2" key="2">
    <citation type="journal article" date="2020" name="Int. J. Syst. Evol. Microbiol.">
        <title>Leptospira yasudae sp. nov. and Leptospira stimsonii sp. nov., two new species of the pathogenic group isolated from environmental sources.</title>
        <authorList>
            <person name="Casanovas-Massana A."/>
            <person name="Hamond C."/>
            <person name="Santos L.A."/>
            <person name="de Oliveira D."/>
            <person name="Hacker K.P."/>
            <person name="Balassiano I."/>
            <person name="Costa F."/>
            <person name="Medeiros M.A."/>
            <person name="Reis M.G."/>
            <person name="Ko A.I."/>
            <person name="Wunder E.A."/>
        </authorList>
    </citation>
    <scope>NUCLEOTIDE SEQUENCE [LARGE SCALE GENOMIC DNA]</scope>
    <source>
        <strain evidence="1 2">B21</strain>
    </source>
</reference>
<sequence length="63" mass="7413">MFSIWWPFRVQFFSSFANKSSLSEKPCPGSLVFFLSDPEGCWREKWLWLKKPKMKSSGNCGIF</sequence>
<organism evidence="1 2">
    <name type="scientific">Leptospira yasudae</name>
    <dbReference type="NCBI Taxonomy" id="2202201"/>
    <lineage>
        <taxon>Bacteria</taxon>
        <taxon>Pseudomonadati</taxon>
        <taxon>Spirochaetota</taxon>
        <taxon>Spirochaetia</taxon>
        <taxon>Leptospirales</taxon>
        <taxon>Leptospiraceae</taxon>
        <taxon>Leptospira</taxon>
    </lineage>
</organism>
<dbReference type="EMBL" id="QHCR01000008">
    <property type="protein sequence ID" value="RHX78193.1"/>
    <property type="molecule type" value="Genomic_DNA"/>
</dbReference>
<proteinExistence type="predicted"/>
<reference evidence="2" key="1">
    <citation type="submission" date="2018-05" db="EMBL/GenBank/DDBJ databases">
        <title>Leptospira yasudae sp. nov. and Leptospira stimsonii sp. nov., two pathogenic species of the genus Leptospira isolated from environmental sources.</title>
        <authorList>
            <person name="Casanovas-Massana A."/>
            <person name="Hamond C."/>
            <person name="Santos L.A."/>
            <person name="Hacker K.P."/>
            <person name="Balassiano I."/>
            <person name="Medeiros M.A."/>
            <person name="Reis M.G."/>
            <person name="Ko A.I."/>
            <person name="Wunder E.A."/>
        </authorList>
    </citation>
    <scope>NUCLEOTIDE SEQUENCE [LARGE SCALE GENOMIC DNA]</scope>
    <source>
        <strain evidence="2">B21</strain>
    </source>
</reference>
<protein>
    <submittedName>
        <fullName evidence="1">Uncharacterized protein</fullName>
    </submittedName>
</protein>